<accession>A0A914RY13</accession>
<proteinExistence type="predicted"/>
<reference evidence="2" key="1">
    <citation type="submission" date="2022-11" db="UniProtKB">
        <authorList>
            <consortium name="WormBaseParasite"/>
        </authorList>
    </citation>
    <scope>IDENTIFICATION</scope>
</reference>
<evidence type="ECO:0000313" key="1">
    <source>
        <dbReference type="Proteomes" id="UP000887564"/>
    </source>
</evidence>
<dbReference type="Proteomes" id="UP000887564">
    <property type="component" value="Unplaced"/>
</dbReference>
<evidence type="ECO:0000313" key="2">
    <source>
        <dbReference type="WBParaSite" id="PEQ_0000691501-mRNA-1"/>
    </source>
</evidence>
<dbReference type="AlphaFoldDB" id="A0A914RY13"/>
<name>A0A914RY13_PAREQ</name>
<keyword evidence="1" id="KW-1185">Reference proteome</keyword>
<sequence>MKHRDEKHYEQLVFKQHLHEDFLFNEGSHSEKYLIAISKKLHSLIEELISIPIGWFPFSFFFDTHFLHYFLLE</sequence>
<dbReference type="WBParaSite" id="PEQ_0000691501-mRNA-1">
    <property type="protein sequence ID" value="PEQ_0000691501-mRNA-1"/>
    <property type="gene ID" value="PEQ_0000691501"/>
</dbReference>
<organism evidence="1 2">
    <name type="scientific">Parascaris equorum</name>
    <name type="common">Equine roundworm</name>
    <dbReference type="NCBI Taxonomy" id="6256"/>
    <lineage>
        <taxon>Eukaryota</taxon>
        <taxon>Metazoa</taxon>
        <taxon>Ecdysozoa</taxon>
        <taxon>Nematoda</taxon>
        <taxon>Chromadorea</taxon>
        <taxon>Rhabditida</taxon>
        <taxon>Spirurina</taxon>
        <taxon>Ascaridomorpha</taxon>
        <taxon>Ascaridoidea</taxon>
        <taxon>Ascarididae</taxon>
        <taxon>Parascaris</taxon>
    </lineage>
</organism>
<protein>
    <submittedName>
        <fullName evidence="2">Uncharacterized protein</fullName>
    </submittedName>
</protein>